<evidence type="ECO:0000256" key="3">
    <source>
        <dbReference type="ARBA" id="ARBA00022692"/>
    </source>
</evidence>
<dbReference type="Gene3D" id="1.10.238.10">
    <property type="entry name" value="EF-hand"/>
    <property type="match status" value="2"/>
</dbReference>
<keyword evidence="12 14" id="KW-0342">GTP-binding</keyword>
<evidence type="ECO:0000256" key="4">
    <source>
        <dbReference type="ARBA" id="ARBA00022723"/>
    </source>
</evidence>
<keyword evidence="4" id="KW-0479">Metal-binding</keyword>
<dbReference type="GO" id="GO:0003924">
    <property type="term" value="F:GTPase activity"/>
    <property type="evidence" value="ECO:0007669"/>
    <property type="project" value="InterPro"/>
</dbReference>
<dbReference type="PROSITE" id="PS51423">
    <property type="entry name" value="MIRO"/>
    <property type="match status" value="1"/>
</dbReference>
<dbReference type="GO" id="GO:0005525">
    <property type="term" value="F:GTP binding"/>
    <property type="evidence" value="ECO:0007669"/>
    <property type="project" value="UniProtKB-KW"/>
</dbReference>
<dbReference type="FunFam" id="1.10.238.10:FF:000011">
    <property type="entry name" value="Mitochondrial Rho GTPase"/>
    <property type="match status" value="1"/>
</dbReference>
<evidence type="ECO:0000256" key="9">
    <source>
        <dbReference type="ARBA" id="ARBA00022837"/>
    </source>
</evidence>
<dbReference type="InterPro" id="IPR002048">
    <property type="entry name" value="EF_hand_dom"/>
</dbReference>
<dbReference type="Pfam" id="PF00071">
    <property type="entry name" value="Ras"/>
    <property type="match status" value="1"/>
</dbReference>
<keyword evidence="13 14" id="KW-0472">Membrane</keyword>
<evidence type="ECO:0000256" key="11">
    <source>
        <dbReference type="ARBA" id="ARBA00023128"/>
    </source>
</evidence>
<dbReference type="InterPro" id="IPR011992">
    <property type="entry name" value="EF-hand-dom_pair"/>
</dbReference>
<keyword evidence="18" id="KW-1185">Reference proteome</keyword>
<evidence type="ECO:0000256" key="6">
    <source>
        <dbReference type="ARBA" id="ARBA00022741"/>
    </source>
</evidence>
<accession>A0A2V3IR19</accession>
<dbReference type="Pfam" id="PF08356">
    <property type="entry name" value="EF_assoc_2"/>
    <property type="match status" value="1"/>
</dbReference>
<evidence type="ECO:0000256" key="13">
    <source>
        <dbReference type="ARBA" id="ARBA00023136"/>
    </source>
</evidence>
<dbReference type="PIRSF" id="PIRSF037488">
    <property type="entry name" value="Mt_Rho_GTPase"/>
    <property type="match status" value="1"/>
</dbReference>
<evidence type="ECO:0000256" key="7">
    <source>
        <dbReference type="ARBA" id="ARBA00022787"/>
    </source>
</evidence>
<evidence type="ECO:0000256" key="10">
    <source>
        <dbReference type="ARBA" id="ARBA00022989"/>
    </source>
</evidence>
<dbReference type="EMBL" id="NBIV01000088">
    <property type="protein sequence ID" value="PXF44549.1"/>
    <property type="molecule type" value="Genomic_DNA"/>
</dbReference>
<evidence type="ECO:0000259" key="15">
    <source>
        <dbReference type="PROSITE" id="PS50222"/>
    </source>
</evidence>
<evidence type="ECO:0000256" key="12">
    <source>
        <dbReference type="ARBA" id="ARBA00023134"/>
    </source>
</evidence>
<dbReference type="PROSITE" id="PS00018">
    <property type="entry name" value="EF_HAND_1"/>
    <property type="match status" value="1"/>
</dbReference>
<gene>
    <name evidence="17" type="ORF">BWQ96_05727</name>
</gene>
<keyword evidence="7 14" id="KW-1000">Mitochondrion outer membrane</keyword>
<evidence type="ECO:0000256" key="8">
    <source>
        <dbReference type="ARBA" id="ARBA00022801"/>
    </source>
</evidence>
<dbReference type="InterPro" id="IPR013567">
    <property type="entry name" value="EF_hand_assoc_2"/>
</dbReference>
<dbReference type="EC" id="3.6.5.-" evidence="14"/>
<evidence type="ECO:0000313" key="18">
    <source>
        <dbReference type="Proteomes" id="UP000247409"/>
    </source>
</evidence>
<dbReference type="SMART" id="SM00173">
    <property type="entry name" value="RAS"/>
    <property type="match status" value="1"/>
</dbReference>
<dbReference type="SMART" id="SM00175">
    <property type="entry name" value="RAB"/>
    <property type="match status" value="1"/>
</dbReference>
<dbReference type="STRING" id="448386.A0A2V3IR19"/>
<comment type="caution">
    <text evidence="17">The sequence shown here is derived from an EMBL/GenBank/DDBJ whole genome shotgun (WGS) entry which is preliminary data.</text>
</comment>
<keyword evidence="8 14" id="KW-0378">Hydrolase</keyword>
<keyword evidence="3" id="KW-0812">Transmembrane</keyword>
<protein>
    <recommendedName>
        <fullName evidence="14">Mitochondrial Rho GTPase</fullName>
        <ecNumber evidence="14">3.6.5.-</ecNumber>
    </recommendedName>
</protein>
<evidence type="ECO:0000256" key="1">
    <source>
        <dbReference type="ARBA" id="ARBA00004200"/>
    </source>
</evidence>
<organism evidence="17 18">
    <name type="scientific">Gracilariopsis chorda</name>
    <dbReference type="NCBI Taxonomy" id="448386"/>
    <lineage>
        <taxon>Eukaryota</taxon>
        <taxon>Rhodophyta</taxon>
        <taxon>Florideophyceae</taxon>
        <taxon>Rhodymeniophycidae</taxon>
        <taxon>Gracilariales</taxon>
        <taxon>Gracilariaceae</taxon>
        <taxon>Gracilariopsis</taxon>
    </lineage>
</organism>
<comment type="function">
    <text evidence="14">Mitochondrial GTPase involved in mitochondrial trafficking. Probably involved in control of anterograde transport of mitochondria and their subcellular distribution.</text>
</comment>
<dbReference type="InterPro" id="IPR052266">
    <property type="entry name" value="Miro-EF-hand_domain"/>
</dbReference>
<dbReference type="GO" id="GO:0007005">
    <property type="term" value="P:mitochondrion organization"/>
    <property type="evidence" value="ECO:0007669"/>
    <property type="project" value="InterPro"/>
</dbReference>
<dbReference type="Gene3D" id="3.40.50.300">
    <property type="entry name" value="P-loop containing nucleotide triphosphate hydrolases"/>
    <property type="match status" value="2"/>
</dbReference>
<dbReference type="NCBIfam" id="TIGR00231">
    <property type="entry name" value="small_GTP"/>
    <property type="match status" value="1"/>
</dbReference>
<keyword evidence="5" id="KW-0677">Repeat</keyword>
<keyword evidence="11 14" id="KW-0496">Mitochondrion</keyword>
<dbReference type="GO" id="GO:0005509">
    <property type="term" value="F:calcium ion binding"/>
    <property type="evidence" value="ECO:0007669"/>
    <property type="project" value="InterPro"/>
</dbReference>
<dbReference type="InterPro" id="IPR021181">
    <property type="entry name" value="Miro"/>
</dbReference>
<dbReference type="SMART" id="SM00174">
    <property type="entry name" value="RHO"/>
    <property type="match status" value="1"/>
</dbReference>
<keyword evidence="6 14" id="KW-0547">Nucleotide-binding</keyword>
<dbReference type="InterPro" id="IPR018247">
    <property type="entry name" value="EF_Hand_1_Ca_BS"/>
</dbReference>
<dbReference type="InterPro" id="IPR001806">
    <property type="entry name" value="Small_GTPase"/>
</dbReference>
<dbReference type="InterPro" id="IPR027417">
    <property type="entry name" value="P-loop_NTPase"/>
</dbReference>
<evidence type="ECO:0000259" key="16">
    <source>
        <dbReference type="PROSITE" id="PS51423"/>
    </source>
</evidence>
<dbReference type="PROSITE" id="PS51419">
    <property type="entry name" value="RAB"/>
    <property type="match status" value="1"/>
</dbReference>
<dbReference type="AlphaFoldDB" id="A0A2V3IR19"/>
<reference evidence="17 18" key="1">
    <citation type="journal article" date="2018" name="Mol. Biol. Evol.">
        <title>Analysis of the draft genome of the red seaweed Gracilariopsis chorda provides insights into genome size evolution in Rhodophyta.</title>
        <authorList>
            <person name="Lee J."/>
            <person name="Yang E.C."/>
            <person name="Graf L."/>
            <person name="Yang J.H."/>
            <person name="Qiu H."/>
            <person name="Zel Zion U."/>
            <person name="Chan C.X."/>
            <person name="Stephens T.G."/>
            <person name="Weber A.P.M."/>
            <person name="Boo G.H."/>
            <person name="Boo S.M."/>
            <person name="Kim K.M."/>
            <person name="Shin Y."/>
            <person name="Jung M."/>
            <person name="Lee S.J."/>
            <person name="Yim H.S."/>
            <person name="Lee J.H."/>
            <person name="Bhattacharya D."/>
            <person name="Yoon H.S."/>
        </authorList>
    </citation>
    <scope>NUCLEOTIDE SEQUENCE [LARGE SCALE GENOMIC DNA]</scope>
    <source>
        <strain evidence="17 18">SKKU-2015</strain>
        <tissue evidence="17">Whole body</tissue>
    </source>
</reference>
<name>A0A2V3IR19_9FLOR</name>
<dbReference type="OrthoDB" id="10020961at2759"/>
<keyword evidence="9 14" id="KW-0106">Calcium</keyword>
<dbReference type="PROSITE" id="PS50222">
    <property type="entry name" value="EF_HAND_2"/>
    <property type="match status" value="1"/>
</dbReference>
<dbReference type="Proteomes" id="UP000247409">
    <property type="component" value="Unassembled WGS sequence"/>
</dbReference>
<proteinExistence type="inferred from homology"/>
<dbReference type="PANTHER" id="PTHR46819">
    <property type="entry name" value="EF-HAND CALCIUM-BINDING DOMAIN-CONTAINING PROTEIN 7"/>
    <property type="match status" value="1"/>
</dbReference>
<evidence type="ECO:0000256" key="2">
    <source>
        <dbReference type="ARBA" id="ARBA00007981"/>
    </source>
</evidence>
<dbReference type="SUPFAM" id="SSF47473">
    <property type="entry name" value="EF-hand"/>
    <property type="match status" value="1"/>
</dbReference>
<evidence type="ECO:0000256" key="5">
    <source>
        <dbReference type="ARBA" id="ARBA00022737"/>
    </source>
</evidence>
<dbReference type="InterPro" id="IPR020860">
    <property type="entry name" value="MIRO_dom"/>
</dbReference>
<evidence type="ECO:0000256" key="14">
    <source>
        <dbReference type="PIRNR" id="PIRNR037488"/>
    </source>
</evidence>
<evidence type="ECO:0000313" key="17">
    <source>
        <dbReference type="EMBL" id="PXF44549.1"/>
    </source>
</evidence>
<dbReference type="PANTHER" id="PTHR46819:SF1">
    <property type="entry name" value="EF-HAND CALCIUM-BINDING DOMAIN-CONTAINING PROTEIN 7"/>
    <property type="match status" value="1"/>
</dbReference>
<dbReference type="PRINTS" id="PR00449">
    <property type="entry name" value="RASTRNSFRMNG"/>
</dbReference>
<comment type="similarity">
    <text evidence="2 14">Belongs to the mitochondrial Rho GTPase family.</text>
</comment>
<feature type="domain" description="EF-hand" evidence="15">
    <location>
        <begin position="310"/>
        <end position="345"/>
    </location>
</feature>
<dbReference type="GO" id="GO:0005741">
    <property type="term" value="C:mitochondrial outer membrane"/>
    <property type="evidence" value="ECO:0007669"/>
    <property type="project" value="UniProtKB-SubCell"/>
</dbReference>
<sequence>MKDSATIVVVGDESVGKTSIIEVLITEKFQENVQPVLPVVVVPKNVTPERVNVSIVDTPGDPRQVAKVDDDLKSADVIVLVYDVNNELSTKRVSSHWLPKFRAATLNVPIILVGNKIDTRGGIADPTAAAKMEEFIKPIMDDFREVDVCIECSAKTVSNISEVFYFAQKAVLYPTGPVYDVDKHCLKQDARTALRRIFKLCDKDGDSGLSDKELNDFQYYCFNVHLQKDEMEGVKKVVRESCPQTGINPDGSLSEEGFIFLHTLFVQKGRLETTWIVLRKFGYDDNMRLHVNKSQIPSCNEDQTIEISDDGIAFLGNLFAAADSDADGMLSASELRKLFADCPDGPFHVGKRVLGDRLTRRSDEPGKDAHMTLEAFMCRWAMYVMDSVPDALLTLRYLGYPDDKAPLKATKGKRKDRYNRTVSKQVISVAVLGRDGDLKTDIVRGHVGLPPVGVDASSAMSAADVTYSERDRNDVPSETVKTVVLNQIPEESMSSLFATRSKLEAIDVMCIVFNADDEESFEKARLIWQALEARKPTIKIPFVLVACVTQDILANGSPALEAADKLCAERDFPTATRVLIEDAEFGSLYSDFLGVALHPEVICQDYYDGVSASGSALVTAAKWTAIAVASGTLIYGAKRVYDYYTTKPSS</sequence>
<dbReference type="SUPFAM" id="SSF52540">
    <property type="entry name" value="P-loop containing nucleoside triphosphate hydrolases"/>
    <property type="match status" value="1"/>
</dbReference>
<dbReference type="InterPro" id="IPR005225">
    <property type="entry name" value="Small_GTP-bd"/>
</dbReference>
<feature type="domain" description="Miro" evidence="16">
    <location>
        <begin position="2"/>
        <end position="173"/>
    </location>
</feature>
<comment type="subcellular location">
    <subcellularLocation>
        <location evidence="1 14">Mitochondrion outer membrane</location>
        <topology evidence="1 14">Single-pass type IV membrane protein</topology>
    </subcellularLocation>
</comment>
<keyword evidence="10" id="KW-1133">Transmembrane helix</keyword>